<comment type="subcellular location">
    <subcellularLocation>
        <location evidence="1">Cell outer membrane</location>
        <topology evidence="1">Multi-pass membrane protein</topology>
    </subcellularLocation>
</comment>
<evidence type="ECO:0000313" key="18">
    <source>
        <dbReference type="EMBL" id="SNV42501.1"/>
    </source>
</evidence>
<dbReference type="AlphaFoldDB" id="A0A239X709"/>
<keyword evidence="7" id="KW-0732">Signal</keyword>
<sequence>MNFRFLSFLFLAVSFSSCSVFQKKPDAESELNYLKNIEQIAEETSVRTAHSTIQQGDQLVITVMAKDLDVVKPFNQNYSSGETLANAQPGGNVNAVVAPAAGPTYTVDSEGMIDFPVLGKLSTTGKSIDEFKNELRGRLTRYIINPTVSMKLANYKVTVLGEVNRPGEYTIADGKATLLSALGLAGDLTMYGKRDDVLVVRNVDGVISKERINLGDASFITSPYYHLKQGDVIYVSPNRSREIAARQNPNTGLYISIASVTLGLLGLLVTVFKK</sequence>
<dbReference type="GO" id="GO:0015288">
    <property type="term" value="F:porin activity"/>
    <property type="evidence" value="ECO:0007669"/>
    <property type="project" value="UniProtKB-KW"/>
</dbReference>
<feature type="transmembrane region" description="Helical" evidence="15">
    <location>
        <begin position="253"/>
        <end position="272"/>
    </location>
</feature>
<evidence type="ECO:0000256" key="11">
    <source>
        <dbReference type="ARBA" id="ARBA00023136"/>
    </source>
</evidence>
<dbReference type="Pfam" id="PF02563">
    <property type="entry name" value="Poly_export"/>
    <property type="match status" value="1"/>
</dbReference>
<evidence type="ECO:0000256" key="12">
    <source>
        <dbReference type="ARBA" id="ARBA00023139"/>
    </source>
</evidence>
<evidence type="ECO:0000256" key="10">
    <source>
        <dbReference type="ARBA" id="ARBA00023114"/>
    </source>
</evidence>
<dbReference type="KEGG" id="ctak:4412677_01097"/>
<feature type="domain" description="Polysaccharide export protein N-terminal" evidence="16">
    <location>
        <begin position="51"/>
        <end position="152"/>
    </location>
</feature>
<keyword evidence="15" id="KW-1133">Transmembrane helix</keyword>
<dbReference type="InterPro" id="IPR003715">
    <property type="entry name" value="Poly_export_N"/>
</dbReference>
<keyword evidence="9" id="KW-0406">Ion transport</keyword>
<keyword evidence="5" id="KW-0762">Sugar transport</keyword>
<accession>A0A239X709</accession>
<dbReference type="GO" id="GO:0006811">
    <property type="term" value="P:monoatomic ion transport"/>
    <property type="evidence" value="ECO:0007669"/>
    <property type="project" value="UniProtKB-KW"/>
</dbReference>
<evidence type="ECO:0000256" key="14">
    <source>
        <dbReference type="ARBA" id="ARBA00023288"/>
    </source>
</evidence>
<dbReference type="PROSITE" id="PS51257">
    <property type="entry name" value="PROKAR_LIPOPROTEIN"/>
    <property type="match status" value="1"/>
</dbReference>
<gene>
    <name evidence="18" type="ORF">SAMEA4412677_01097</name>
</gene>
<keyword evidence="14" id="KW-0449">Lipoprotein</keyword>
<evidence type="ECO:0000256" key="3">
    <source>
        <dbReference type="ARBA" id="ARBA00022448"/>
    </source>
</evidence>
<dbReference type="Pfam" id="PF22461">
    <property type="entry name" value="SLBB_2"/>
    <property type="match status" value="1"/>
</dbReference>
<evidence type="ECO:0000256" key="5">
    <source>
        <dbReference type="ARBA" id="ARBA00022597"/>
    </source>
</evidence>
<evidence type="ECO:0000256" key="13">
    <source>
        <dbReference type="ARBA" id="ARBA00023237"/>
    </source>
</evidence>
<keyword evidence="8" id="KW-0625">Polysaccharide transport</keyword>
<evidence type="ECO:0000256" key="4">
    <source>
        <dbReference type="ARBA" id="ARBA00022452"/>
    </source>
</evidence>
<dbReference type="EMBL" id="LT906465">
    <property type="protein sequence ID" value="SNV42501.1"/>
    <property type="molecule type" value="Genomic_DNA"/>
</dbReference>
<dbReference type="Gene3D" id="3.10.560.10">
    <property type="entry name" value="Outer membrane lipoprotein wza domain like"/>
    <property type="match status" value="1"/>
</dbReference>
<evidence type="ECO:0000256" key="2">
    <source>
        <dbReference type="ARBA" id="ARBA00009450"/>
    </source>
</evidence>
<organism evidence="18 19">
    <name type="scientific">Chryseobacterium taklimakanense</name>
    <dbReference type="NCBI Taxonomy" id="536441"/>
    <lineage>
        <taxon>Bacteria</taxon>
        <taxon>Pseudomonadati</taxon>
        <taxon>Bacteroidota</taxon>
        <taxon>Flavobacteriia</taxon>
        <taxon>Flavobacteriales</taxon>
        <taxon>Weeksellaceae</taxon>
        <taxon>Chryseobacterium group</taxon>
        <taxon>Chryseobacterium</taxon>
    </lineage>
</organism>
<dbReference type="GO" id="GO:0015159">
    <property type="term" value="F:polysaccharide transmembrane transporter activity"/>
    <property type="evidence" value="ECO:0007669"/>
    <property type="project" value="InterPro"/>
</dbReference>
<proteinExistence type="inferred from homology"/>
<evidence type="ECO:0000256" key="15">
    <source>
        <dbReference type="SAM" id="Phobius"/>
    </source>
</evidence>
<evidence type="ECO:0000256" key="9">
    <source>
        <dbReference type="ARBA" id="ARBA00023065"/>
    </source>
</evidence>
<keyword evidence="10" id="KW-0626">Porin</keyword>
<evidence type="ECO:0000313" key="19">
    <source>
        <dbReference type="Proteomes" id="UP000215196"/>
    </source>
</evidence>
<protein>
    <submittedName>
        <fullName evidence="18">Polysaccharide export protein Wza</fullName>
    </submittedName>
</protein>
<dbReference type="Proteomes" id="UP000215196">
    <property type="component" value="Chromosome 1"/>
</dbReference>
<keyword evidence="13" id="KW-0998">Cell outer membrane</keyword>
<dbReference type="GO" id="GO:0046930">
    <property type="term" value="C:pore complex"/>
    <property type="evidence" value="ECO:0007669"/>
    <property type="project" value="UniProtKB-KW"/>
</dbReference>
<keyword evidence="11 15" id="KW-0472">Membrane</keyword>
<evidence type="ECO:0000256" key="8">
    <source>
        <dbReference type="ARBA" id="ARBA00023047"/>
    </source>
</evidence>
<comment type="similarity">
    <text evidence="2">Belongs to the BexD/CtrA/VexA family.</text>
</comment>
<keyword evidence="19" id="KW-1185">Reference proteome</keyword>
<dbReference type="InterPro" id="IPR054765">
    <property type="entry name" value="SLBB_dom"/>
</dbReference>
<evidence type="ECO:0000256" key="1">
    <source>
        <dbReference type="ARBA" id="ARBA00004571"/>
    </source>
</evidence>
<dbReference type="PANTHER" id="PTHR33619:SF3">
    <property type="entry name" value="POLYSACCHARIDE EXPORT PROTEIN GFCE-RELATED"/>
    <property type="match status" value="1"/>
</dbReference>
<dbReference type="PANTHER" id="PTHR33619">
    <property type="entry name" value="POLYSACCHARIDE EXPORT PROTEIN GFCE-RELATED"/>
    <property type="match status" value="1"/>
</dbReference>
<feature type="domain" description="SLBB" evidence="17">
    <location>
        <begin position="156"/>
        <end position="235"/>
    </location>
</feature>
<dbReference type="GO" id="GO:0009279">
    <property type="term" value="C:cell outer membrane"/>
    <property type="evidence" value="ECO:0007669"/>
    <property type="project" value="UniProtKB-SubCell"/>
</dbReference>
<dbReference type="RefSeq" id="WP_095071186.1">
    <property type="nucleotide sequence ID" value="NZ_LT906465.1"/>
</dbReference>
<name>A0A239X709_9FLAO</name>
<keyword evidence="3" id="KW-0813">Transport</keyword>
<evidence type="ECO:0000259" key="16">
    <source>
        <dbReference type="Pfam" id="PF02563"/>
    </source>
</evidence>
<evidence type="ECO:0000259" key="17">
    <source>
        <dbReference type="Pfam" id="PF22461"/>
    </source>
</evidence>
<keyword evidence="4" id="KW-1134">Transmembrane beta strand</keyword>
<keyword evidence="12" id="KW-0564">Palmitate</keyword>
<dbReference type="InterPro" id="IPR049712">
    <property type="entry name" value="Poly_export"/>
</dbReference>
<evidence type="ECO:0000256" key="7">
    <source>
        <dbReference type="ARBA" id="ARBA00022729"/>
    </source>
</evidence>
<reference evidence="18 19" key="1">
    <citation type="submission" date="2017-06" db="EMBL/GenBank/DDBJ databases">
        <authorList>
            <consortium name="Pathogen Informatics"/>
        </authorList>
    </citation>
    <scope>NUCLEOTIDE SEQUENCE [LARGE SCALE GENOMIC DNA]</scope>
    <source>
        <strain evidence="18 19">NCTC13490</strain>
    </source>
</reference>
<keyword evidence="6 15" id="KW-0812">Transmembrane</keyword>
<evidence type="ECO:0000256" key="6">
    <source>
        <dbReference type="ARBA" id="ARBA00022692"/>
    </source>
</evidence>